<dbReference type="RefSeq" id="WP_182152574.1">
    <property type="nucleotide sequence ID" value="NZ_JACEZU010000003.1"/>
</dbReference>
<name>A0A7W2F7T0_9BURK</name>
<accession>A0A7W2F7T0</accession>
<keyword evidence="2" id="KW-1185">Reference proteome</keyword>
<sequence length="223" mass="24980">MTTTSLVLSSTVHSDSSFLTQIAQGRQLLAEAQAKTNAIADFCEREWQQIEAGITHPHAGFDLLEEAPMTLFAKDRVMRDLPIVPVPICAAFLGLKPNDIFSFKRKNQSMGAIYQQSLCFSINQLEVLANNRDWFVDEYGHKYTKLNQIPSTDFLLHGTFVDFEVVWGYLSFEGQTSFDGLTVNAGCRRPYRLADVRNEFCKQLKARSAKQLAAALTPIGATH</sequence>
<comment type="caution">
    <text evidence="1">The sequence shown here is derived from an EMBL/GenBank/DDBJ whole genome shotgun (WGS) entry which is preliminary data.</text>
</comment>
<organism evidence="1 2">
    <name type="scientific">Rugamonas apoptosis</name>
    <dbReference type="NCBI Taxonomy" id="2758570"/>
    <lineage>
        <taxon>Bacteria</taxon>
        <taxon>Pseudomonadati</taxon>
        <taxon>Pseudomonadota</taxon>
        <taxon>Betaproteobacteria</taxon>
        <taxon>Burkholderiales</taxon>
        <taxon>Oxalobacteraceae</taxon>
        <taxon>Telluria group</taxon>
        <taxon>Rugamonas</taxon>
    </lineage>
</organism>
<evidence type="ECO:0000313" key="2">
    <source>
        <dbReference type="Proteomes" id="UP000573499"/>
    </source>
</evidence>
<protein>
    <submittedName>
        <fullName evidence="1">Uncharacterized protein</fullName>
    </submittedName>
</protein>
<dbReference type="EMBL" id="JACEZU010000003">
    <property type="protein sequence ID" value="MBA5686707.1"/>
    <property type="molecule type" value="Genomic_DNA"/>
</dbReference>
<gene>
    <name evidence="1" type="ORF">H3H39_06520</name>
</gene>
<proteinExistence type="predicted"/>
<dbReference type="Proteomes" id="UP000573499">
    <property type="component" value="Unassembled WGS sequence"/>
</dbReference>
<dbReference type="AlphaFoldDB" id="A0A7W2F7T0"/>
<evidence type="ECO:0000313" key="1">
    <source>
        <dbReference type="EMBL" id="MBA5686707.1"/>
    </source>
</evidence>
<reference evidence="1 2" key="1">
    <citation type="submission" date="2020-07" db="EMBL/GenBank/DDBJ databases">
        <title>Novel species isolated from subtropical streams in China.</title>
        <authorList>
            <person name="Lu H."/>
        </authorList>
    </citation>
    <scope>NUCLEOTIDE SEQUENCE [LARGE SCALE GENOMIC DNA]</scope>
    <source>
        <strain evidence="1 2">LX47W</strain>
    </source>
</reference>